<dbReference type="OrthoDB" id="6619622at2759"/>
<proteinExistence type="predicted"/>
<gene>
    <name evidence="2" type="ORF">g.176977</name>
</gene>
<feature type="region of interest" description="Disordered" evidence="1">
    <location>
        <begin position="106"/>
        <end position="138"/>
    </location>
</feature>
<feature type="compositionally biased region" description="Polar residues" evidence="1">
    <location>
        <begin position="106"/>
        <end position="119"/>
    </location>
</feature>
<sequence>MHDIYVFFSSDHRSGPAQEANRNDERLQLITFCLICRWPRFLVWLTEDQARRVSRITVTAQDRKNSETALWFAITSVVEWLPVPYPLRNAVHKRTSSLLSAHEWPNATSRAATPAQRSLTRARRLTRPPVKSCPTSSK</sequence>
<evidence type="ECO:0000256" key="1">
    <source>
        <dbReference type="SAM" id="MobiDB-lite"/>
    </source>
</evidence>
<dbReference type="EMBL" id="GGMS01005925">
    <property type="protein sequence ID" value="MBY75128.1"/>
    <property type="molecule type" value="Transcribed_RNA"/>
</dbReference>
<protein>
    <submittedName>
        <fullName evidence="2">Uncharacterized protein</fullName>
    </submittedName>
</protein>
<organism evidence="2">
    <name type="scientific">Sipha flava</name>
    <name type="common">yellow sugarcane aphid</name>
    <dbReference type="NCBI Taxonomy" id="143950"/>
    <lineage>
        <taxon>Eukaryota</taxon>
        <taxon>Metazoa</taxon>
        <taxon>Ecdysozoa</taxon>
        <taxon>Arthropoda</taxon>
        <taxon>Hexapoda</taxon>
        <taxon>Insecta</taxon>
        <taxon>Pterygota</taxon>
        <taxon>Neoptera</taxon>
        <taxon>Paraneoptera</taxon>
        <taxon>Hemiptera</taxon>
        <taxon>Sternorrhyncha</taxon>
        <taxon>Aphidomorpha</taxon>
        <taxon>Aphidoidea</taxon>
        <taxon>Aphididae</taxon>
        <taxon>Sipha</taxon>
    </lineage>
</organism>
<dbReference type="AlphaFoldDB" id="A0A2S2QBM0"/>
<reference evidence="2" key="1">
    <citation type="submission" date="2018-04" db="EMBL/GenBank/DDBJ databases">
        <title>Transcriptome assembly of Sipha flava.</title>
        <authorList>
            <person name="Scully E.D."/>
            <person name="Geib S.M."/>
            <person name="Palmer N.A."/>
            <person name="Koch K."/>
            <person name="Bradshaw J."/>
            <person name="Heng-Moss T."/>
            <person name="Sarath G."/>
        </authorList>
    </citation>
    <scope>NUCLEOTIDE SEQUENCE</scope>
</reference>
<accession>A0A2S2QBM0</accession>
<evidence type="ECO:0000313" key="2">
    <source>
        <dbReference type="EMBL" id="MBY75128.1"/>
    </source>
</evidence>
<name>A0A2S2QBM0_9HEMI</name>